<dbReference type="InterPro" id="IPR009883">
    <property type="entry name" value="YgfX"/>
</dbReference>
<gene>
    <name evidence="2" type="ORF">AYY17_13700</name>
</gene>
<proteinExistence type="predicted"/>
<sequence length="135" mass="15780">MILWKSVLRVSFKTQVYSTLIYGALAMGLLFAPWPAETSFIWLPVILLIIGGWGRAQHKISKRTGPLSLYNQNRILWRKNEWEIIKPPCITRFGVRLLLRSLTSKRQKYLWIASDSMPKEAWHSLNQLLPQYPDI</sequence>
<evidence type="ECO:0000256" key="1">
    <source>
        <dbReference type="SAM" id="Phobius"/>
    </source>
</evidence>
<dbReference type="Proteomes" id="UP000092247">
    <property type="component" value="Unassembled WGS sequence"/>
</dbReference>
<keyword evidence="1" id="KW-1133">Transmembrane helix</keyword>
<reference evidence="2 3" key="1">
    <citation type="submission" date="2016-06" db="EMBL/GenBank/DDBJ databases">
        <authorList>
            <person name="Kjaerup R.B."/>
            <person name="Dalgaard T.S."/>
            <person name="Juul-Madsen H.R."/>
        </authorList>
    </citation>
    <scope>NUCLEOTIDE SEQUENCE [LARGE SCALE GENOMIC DNA]</scope>
    <source>
        <strain evidence="2 3">GCSL-Mp3</strain>
    </source>
</reference>
<name>A0A1B8GZ16_9GAMM</name>
<evidence type="ECO:0000313" key="3">
    <source>
        <dbReference type="Proteomes" id="UP000092247"/>
    </source>
</evidence>
<keyword evidence="1" id="KW-0812">Transmembrane</keyword>
<feature type="transmembrane region" description="Helical" evidence="1">
    <location>
        <begin position="16"/>
        <end position="34"/>
    </location>
</feature>
<dbReference type="AlphaFoldDB" id="A0A1B8GZ16"/>
<evidence type="ECO:0000313" key="2">
    <source>
        <dbReference type="EMBL" id="OBU02066.1"/>
    </source>
</evidence>
<dbReference type="RefSeq" id="WP_067427007.1">
    <property type="nucleotide sequence ID" value="NZ_LZEX01000046.1"/>
</dbReference>
<keyword evidence="1" id="KW-0472">Membrane</keyword>
<dbReference type="Pfam" id="PF07254">
    <property type="entry name" value="Cpta_toxin"/>
    <property type="match status" value="1"/>
</dbReference>
<evidence type="ECO:0008006" key="4">
    <source>
        <dbReference type="Google" id="ProtNLM"/>
    </source>
</evidence>
<accession>A0A1B8GZ16</accession>
<comment type="caution">
    <text evidence="2">The sequence shown here is derived from an EMBL/GenBank/DDBJ whole genome shotgun (WGS) entry which is preliminary data.</text>
</comment>
<dbReference type="EMBL" id="LZEX01000046">
    <property type="protein sequence ID" value="OBU02066.1"/>
    <property type="molecule type" value="Genomic_DNA"/>
</dbReference>
<feature type="transmembrane region" description="Helical" evidence="1">
    <location>
        <begin position="40"/>
        <end position="56"/>
    </location>
</feature>
<organism evidence="2 3">
    <name type="scientific">Morganella psychrotolerans</name>
    <dbReference type="NCBI Taxonomy" id="368603"/>
    <lineage>
        <taxon>Bacteria</taxon>
        <taxon>Pseudomonadati</taxon>
        <taxon>Pseudomonadota</taxon>
        <taxon>Gammaproteobacteria</taxon>
        <taxon>Enterobacterales</taxon>
        <taxon>Morganellaceae</taxon>
        <taxon>Morganella</taxon>
    </lineage>
</organism>
<protein>
    <recommendedName>
        <fullName evidence="4">Toxin CptA</fullName>
    </recommendedName>
</protein>